<reference evidence="2" key="1">
    <citation type="submission" date="2015-05" db="EMBL/GenBank/DDBJ databases">
        <authorList>
            <person name="Fogelqvist Johan"/>
        </authorList>
    </citation>
    <scope>NUCLEOTIDE SEQUENCE [LARGE SCALE GENOMIC DNA]</scope>
</reference>
<name>A0A0G4KDC0_VERLO</name>
<dbReference type="EMBL" id="CVQH01000001">
    <property type="protein sequence ID" value="CRJ79590.1"/>
    <property type="molecule type" value="Genomic_DNA"/>
</dbReference>
<accession>A0A0G4KDC0</accession>
<proteinExistence type="predicted"/>
<dbReference type="Proteomes" id="UP000044602">
    <property type="component" value="Unassembled WGS sequence"/>
</dbReference>
<gene>
    <name evidence="1" type="ORF">BN1708_000048</name>
</gene>
<organism evidence="1 2">
    <name type="scientific">Verticillium longisporum</name>
    <name type="common">Verticillium dahliae var. longisporum</name>
    <dbReference type="NCBI Taxonomy" id="100787"/>
    <lineage>
        <taxon>Eukaryota</taxon>
        <taxon>Fungi</taxon>
        <taxon>Dikarya</taxon>
        <taxon>Ascomycota</taxon>
        <taxon>Pezizomycotina</taxon>
        <taxon>Sordariomycetes</taxon>
        <taxon>Hypocreomycetidae</taxon>
        <taxon>Glomerellales</taxon>
        <taxon>Plectosphaerellaceae</taxon>
        <taxon>Verticillium</taxon>
    </lineage>
</organism>
<keyword evidence="2" id="KW-1185">Reference proteome</keyword>
<evidence type="ECO:0000313" key="1">
    <source>
        <dbReference type="EMBL" id="CRJ79590.1"/>
    </source>
</evidence>
<evidence type="ECO:0000313" key="2">
    <source>
        <dbReference type="Proteomes" id="UP000044602"/>
    </source>
</evidence>
<dbReference type="AlphaFoldDB" id="A0A0G4KDC0"/>
<sequence>MALLEKIRKKALDRRERSHRCRARCAGLAAVPHLLAHGLDLIQISQYERHYGIANVVTIALRLANQRHSVLRRWFVDLHAGLHGELKTAARVTLPVAHGAVNPHAGVIV</sequence>
<protein>
    <submittedName>
        <fullName evidence="1">Uncharacterized protein</fullName>
    </submittedName>
</protein>